<name>A0A7Z9E2D3_9CYAN</name>
<evidence type="ECO:0000313" key="6">
    <source>
        <dbReference type="Proteomes" id="UP000184550"/>
    </source>
</evidence>
<dbReference type="Proteomes" id="UP000184550">
    <property type="component" value="Unassembled WGS sequence"/>
</dbReference>
<dbReference type="AlphaFoldDB" id="A0A7Z9E2D3"/>
<evidence type="ECO:0000259" key="4">
    <source>
        <dbReference type="Pfam" id="PF00724"/>
    </source>
</evidence>
<dbReference type="InterPro" id="IPR013785">
    <property type="entry name" value="Aldolase_TIM"/>
</dbReference>
<comment type="similarity">
    <text evidence="2">Belongs to the NADH:flavin oxidoreductase/NADH oxidase family.</text>
</comment>
<feature type="domain" description="NADH:flavin oxidoreductase/NADH oxidase N-terminal" evidence="4">
    <location>
        <begin position="7"/>
        <end position="349"/>
    </location>
</feature>
<dbReference type="RefSeq" id="WP_083624583.1">
    <property type="nucleotide sequence ID" value="NZ_LR734877.1"/>
</dbReference>
<protein>
    <submittedName>
        <fullName evidence="5">12-oxophytodienoate reductase 1</fullName>
        <ecNumber evidence="5">1.3.1.42</ecNumber>
    </submittedName>
</protein>
<dbReference type="InterPro" id="IPR001155">
    <property type="entry name" value="OxRdtase_FMN_N"/>
</dbReference>
<evidence type="ECO:0000313" key="5">
    <source>
        <dbReference type="EMBL" id="VXD22209.1"/>
    </source>
</evidence>
<comment type="caution">
    <text evidence="5">The sequence shown here is derived from an EMBL/GenBank/DDBJ whole genome shotgun (WGS) entry which is preliminary data.</text>
</comment>
<dbReference type="Pfam" id="PF00724">
    <property type="entry name" value="Oxidored_FMN"/>
    <property type="match status" value="1"/>
</dbReference>
<evidence type="ECO:0000256" key="2">
    <source>
        <dbReference type="ARBA" id="ARBA00005979"/>
    </source>
</evidence>
<dbReference type="EC" id="1.3.1.42" evidence="5"/>
<dbReference type="PANTHER" id="PTHR22893">
    <property type="entry name" value="NADH OXIDOREDUCTASE-RELATED"/>
    <property type="match status" value="1"/>
</dbReference>
<evidence type="ECO:0000256" key="1">
    <source>
        <dbReference type="ARBA" id="ARBA00001917"/>
    </source>
</evidence>
<evidence type="ECO:0000256" key="3">
    <source>
        <dbReference type="ARBA" id="ARBA00023002"/>
    </source>
</evidence>
<dbReference type="InterPro" id="IPR045247">
    <property type="entry name" value="Oye-like"/>
</dbReference>
<comment type="cofactor">
    <cofactor evidence="1">
        <name>FMN</name>
        <dbReference type="ChEBI" id="CHEBI:58210"/>
    </cofactor>
</comment>
<dbReference type="EMBL" id="CZCU02000151">
    <property type="protein sequence ID" value="VXD22209.1"/>
    <property type="molecule type" value="Genomic_DNA"/>
</dbReference>
<dbReference type="PANTHER" id="PTHR22893:SF98">
    <property type="entry name" value="OXIDOREDUCTASE"/>
    <property type="match status" value="1"/>
</dbReference>
<organism evidence="5 6">
    <name type="scientific">Planktothrix serta PCC 8927</name>
    <dbReference type="NCBI Taxonomy" id="671068"/>
    <lineage>
        <taxon>Bacteria</taxon>
        <taxon>Bacillati</taxon>
        <taxon>Cyanobacteriota</taxon>
        <taxon>Cyanophyceae</taxon>
        <taxon>Oscillatoriophycideae</taxon>
        <taxon>Oscillatoriales</taxon>
        <taxon>Microcoleaceae</taxon>
        <taxon>Planktothrix</taxon>
    </lineage>
</organism>
<dbReference type="GO" id="GO:0005829">
    <property type="term" value="C:cytosol"/>
    <property type="evidence" value="ECO:0007669"/>
    <property type="project" value="TreeGrafter"/>
</dbReference>
<accession>A0A7Z9E2D3</accession>
<dbReference type="FunFam" id="3.20.20.70:FF:000059">
    <property type="entry name" value="N-ethylmaleimide reductase, FMN-linked"/>
    <property type="match status" value="1"/>
</dbReference>
<dbReference type="GO" id="GO:0010181">
    <property type="term" value="F:FMN binding"/>
    <property type="evidence" value="ECO:0007669"/>
    <property type="project" value="InterPro"/>
</dbReference>
<gene>
    <name evidence="5" type="primary">OPR</name>
    <name evidence="5" type="ORF">PL8927_740014</name>
</gene>
<reference evidence="5" key="1">
    <citation type="submission" date="2019-10" db="EMBL/GenBank/DDBJ databases">
        <authorList>
            <consortium name="Genoscope - CEA"/>
            <person name="William W."/>
        </authorList>
    </citation>
    <scope>NUCLEOTIDE SEQUENCE [LARGE SCALE GENOMIC DNA]</scope>
    <source>
        <strain evidence="5">BBR_PRJEB10992</strain>
    </source>
</reference>
<keyword evidence="3 5" id="KW-0560">Oxidoreductase</keyword>
<proteinExistence type="inferred from homology"/>
<dbReference type="CDD" id="cd02933">
    <property type="entry name" value="OYE_like_FMN"/>
    <property type="match status" value="1"/>
</dbReference>
<dbReference type="GO" id="GO:0016629">
    <property type="term" value="F:12-oxophytodienoate reductase activity"/>
    <property type="evidence" value="ECO:0007669"/>
    <property type="project" value="UniProtKB-EC"/>
</dbReference>
<dbReference type="OrthoDB" id="9772736at2"/>
<dbReference type="Gene3D" id="3.20.20.70">
    <property type="entry name" value="Aldolase class I"/>
    <property type="match status" value="1"/>
</dbReference>
<sequence length="381" mass="41506">MNTQLNLFSAFQLGRYTLPNRFVMAPLTRNRAGVGNVPGPLNAEYYAQRASAGLIITEATQISPQGVGYPGTPGIHSPEQVEGWKLVTQAVHNQGGRIFLQLWHVGRISHPLLQPNGALPVAPSAIAPEGMASTYEGEKPFVTPRALEIEEISAIVENYRKAAENALVAGFDGVEIHSANGYLLDQFLQDGTNKRTDRYGGTLGNRARFLLEVTEAVVNVWGSDRVGVRLSPGGTFNSISDSNPVATFSYVANALNPFNLAYLHIVEPRINADALNRWDKIEEAEIPLAELTSGFFRTYFKGAIISAGGHDRDSGNEAIASENADLIAYGRLFISNPDLPKRFEINAPLNPYDRSSFYGGTEKGYTDYPTLEQLQPVGVHS</sequence>
<dbReference type="SUPFAM" id="SSF51395">
    <property type="entry name" value="FMN-linked oxidoreductases"/>
    <property type="match status" value="1"/>
</dbReference>
<keyword evidence="6" id="KW-1185">Reference proteome</keyword>